<comment type="similarity">
    <text evidence="1">Belongs to the AHA1 family.</text>
</comment>
<comment type="caution">
    <text evidence="3">The sequence shown here is derived from an EMBL/GenBank/DDBJ whole genome shotgun (WGS) entry which is preliminary data.</text>
</comment>
<sequence length="108" mass="12749">MDMKVGGYFHYCHKFPTKEEIWIKGMYNEIIPKEKIVFTAYFSDPEGNQVEKIGFPLEMKITVRFFSEKETTQIEIEHEGLEIDQGESQGWTEALDRLAELLRRIQES</sequence>
<proteinExistence type="inferred from homology"/>
<dbReference type="SUPFAM" id="SSF55961">
    <property type="entry name" value="Bet v1-like"/>
    <property type="match status" value="1"/>
</dbReference>
<dbReference type="OrthoDB" id="332376at2"/>
<dbReference type="InterPro" id="IPR023393">
    <property type="entry name" value="START-like_dom_sf"/>
</dbReference>
<dbReference type="Proteomes" id="UP000245076">
    <property type="component" value="Unassembled WGS sequence"/>
</dbReference>
<organism evidence="3 4">
    <name type="scientific">Leptospira johnsonii</name>
    <dbReference type="NCBI Taxonomy" id="1917820"/>
    <lineage>
        <taxon>Bacteria</taxon>
        <taxon>Pseudomonadati</taxon>
        <taxon>Spirochaetota</taxon>
        <taxon>Spirochaetia</taxon>
        <taxon>Leptospirales</taxon>
        <taxon>Leptospiraceae</taxon>
        <taxon>Leptospira</taxon>
    </lineage>
</organism>
<dbReference type="RefSeq" id="WP_108927670.1">
    <property type="nucleotide sequence ID" value="NZ_BFAY01000006.1"/>
</dbReference>
<accession>A0A2P2CZW2</accession>
<dbReference type="EMBL" id="BFAY01000006">
    <property type="protein sequence ID" value="GBF37937.1"/>
    <property type="molecule type" value="Genomic_DNA"/>
</dbReference>
<reference evidence="3 4" key="1">
    <citation type="submission" date="2018-02" db="EMBL/GenBank/DDBJ databases">
        <title>Novel Leptospira species isolated from soil and water in Japan.</title>
        <authorList>
            <person name="Nakao R."/>
            <person name="Masuzawa T."/>
        </authorList>
    </citation>
    <scope>NUCLEOTIDE SEQUENCE [LARGE SCALE GENOMIC DNA]</scope>
    <source>
        <strain evidence="3 4">E8</strain>
    </source>
</reference>
<dbReference type="InterPro" id="IPR013538">
    <property type="entry name" value="ASHA1/2-like_C"/>
</dbReference>
<protein>
    <recommendedName>
        <fullName evidence="2">Activator of Hsp90 ATPase homologue 1/2-like C-terminal domain-containing protein</fullName>
    </recommendedName>
</protein>
<dbReference type="AlphaFoldDB" id="A0A2P2CZW2"/>
<dbReference type="Pfam" id="PF08327">
    <property type="entry name" value="AHSA1"/>
    <property type="match status" value="1"/>
</dbReference>
<evidence type="ECO:0000259" key="2">
    <source>
        <dbReference type="Pfam" id="PF08327"/>
    </source>
</evidence>
<dbReference type="Gene3D" id="3.30.530.20">
    <property type="match status" value="1"/>
</dbReference>
<feature type="domain" description="Activator of Hsp90 ATPase homologue 1/2-like C-terminal" evidence="2">
    <location>
        <begin position="1"/>
        <end position="102"/>
    </location>
</feature>
<name>A0A2P2CZW2_9LEPT</name>
<evidence type="ECO:0000313" key="3">
    <source>
        <dbReference type="EMBL" id="GBF37937.1"/>
    </source>
</evidence>
<gene>
    <name evidence="3" type="ORF">LPTSP1_09250</name>
</gene>
<dbReference type="CDD" id="cd07814">
    <property type="entry name" value="SRPBCC_CalC_Aha1-like"/>
    <property type="match status" value="1"/>
</dbReference>
<keyword evidence="4" id="KW-1185">Reference proteome</keyword>
<evidence type="ECO:0000256" key="1">
    <source>
        <dbReference type="ARBA" id="ARBA00006817"/>
    </source>
</evidence>
<evidence type="ECO:0000313" key="4">
    <source>
        <dbReference type="Proteomes" id="UP000245076"/>
    </source>
</evidence>